<dbReference type="PANTHER" id="PTHR32060">
    <property type="entry name" value="TAIL-SPECIFIC PROTEASE"/>
    <property type="match status" value="1"/>
</dbReference>
<dbReference type="Proteomes" id="UP000594759">
    <property type="component" value="Chromosome"/>
</dbReference>
<dbReference type="GO" id="GO:0004175">
    <property type="term" value="F:endopeptidase activity"/>
    <property type="evidence" value="ECO:0007669"/>
    <property type="project" value="TreeGrafter"/>
</dbReference>
<gene>
    <name evidence="2" type="ORF">IZT61_17470</name>
</gene>
<name>A0A7U3SQD2_9SPHI</name>
<dbReference type="KEGG" id="pex:IZT61_17470"/>
<dbReference type="CDD" id="cd07561">
    <property type="entry name" value="Peptidase_S41_CPP_like"/>
    <property type="match status" value="1"/>
</dbReference>
<keyword evidence="3" id="KW-1185">Reference proteome</keyword>
<evidence type="ECO:0000259" key="1">
    <source>
        <dbReference type="SMART" id="SM00245"/>
    </source>
</evidence>
<dbReference type="Gene3D" id="3.90.226.10">
    <property type="entry name" value="2-enoyl-CoA Hydratase, Chain A, domain 1"/>
    <property type="match status" value="1"/>
</dbReference>
<accession>A0A7U3SQD2</accession>
<proteinExistence type="predicted"/>
<organism evidence="2 3">
    <name type="scientific">Pedobacter endophyticus</name>
    <dbReference type="NCBI Taxonomy" id="2789740"/>
    <lineage>
        <taxon>Bacteria</taxon>
        <taxon>Pseudomonadati</taxon>
        <taxon>Bacteroidota</taxon>
        <taxon>Sphingobacteriia</taxon>
        <taxon>Sphingobacteriales</taxon>
        <taxon>Sphingobacteriaceae</taxon>
        <taxon>Pedobacter</taxon>
    </lineage>
</organism>
<evidence type="ECO:0000313" key="2">
    <source>
        <dbReference type="EMBL" id="QPH38839.1"/>
    </source>
</evidence>
<reference evidence="2 3" key="1">
    <citation type="submission" date="2020-11" db="EMBL/GenBank/DDBJ databases">
        <title>Pedobacter endophytica, an endophytic bacteria isolated form Carex pumila.</title>
        <authorList>
            <person name="Peng Y."/>
            <person name="Jiang L."/>
            <person name="Lee J."/>
        </authorList>
    </citation>
    <scope>NUCLEOTIDE SEQUENCE [LARGE SCALE GENOMIC DNA]</scope>
    <source>
        <strain evidence="2 3">JBR3-12</strain>
    </source>
</reference>
<dbReference type="GO" id="GO:0008236">
    <property type="term" value="F:serine-type peptidase activity"/>
    <property type="evidence" value="ECO:0007669"/>
    <property type="project" value="InterPro"/>
</dbReference>
<feature type="domain" description="Tail specific protease" evidence="1">
    <location>
        <begin position="131"/>
        <end position="362"/>
    </location>
</feature>
<dbReference type="GO" id="GO:0006508">
    <property type="term" value="P:proteolysis"/>
    <property type="evidence" value="ECO:0007669"/>
    <property type="project" value="UniProtKB-KW"/>
</dbReference>
<dbReference type="InterPro" id="IPR029045">
    <property type="entry name" value="ClpP/crotonase-like_dom_sf"/>
</dbReference>
<dbReference type="Pfam" id="PF03572">
    <property type="entry name" value="Peptidase_S41"/>
    <property type="match status" value="1"/>
</dbReference>
<dbReference type="PANTHER" id="PTHR32060:SF30">
    <property type="entry name" value="CARBOXY-TERMINAL PROCESSING PROTEASE CTPA"/>
    <property type="match status" value="1"/>
</dbReference>
<dbReference type="SMART" id="SM00245">
    <property type="entry name" value="TSPc"/>
    <property type="match status" value="1"/>
</dbReference>
<dbReference type="SUPFAM" id="SSF52096">
    <property type="entry name" value="ClpP/crotonase"/>
    <property type="match status" value="1"/>
</dbReference>
<dbReference type="GO" id="GO:0030288">
    <property type="term" value="C:outer membrane-bounded periplasmic space"/>
    <property type="evidence" value="ECO:0007669"/>
    <property type="project" value="TreeGrafter"/>
</dbReference>
<keyword evidence="2" id="KW-0378">Hydrolase</keyword>
<dbReference type="EMBL" id="CP064939">
    <property type="protein sequence ID" value="QPH38839.1"/>
    <property type="molecule type" value="Genomic_DNA"/>
</dbReference>
<evidence type="ECO:0000313" key="3">
    <source>
        <dbReference type="Proteomes" id="UP000594759"/>
    </source>
</evidence>
<dbReference type="RefSeq" id="WP_196098314.1">
    <property type="nucleotide sequence ID" value="NZ_CP064939.1"/>
</dbReference>
<protein>
    <submittedName>
        <fullName evidence="2">Carboxyl-terminal protease</fullName>
    </submittedName>
</protein>
<dbReference type="AlphaFoldDB" id="A0A7U3SQD2"/>
<sequence>MLNTSNYSLPILVSILLWSPCVLSCKKENNIGANVEETVSPTTGTRTELTIDSIFLYAKQIYLWNEVLPAYKSFLPREKYVHIAPEIIAFKKELFDISQLKINLSTGVPYEKSINGSPKYSYLQAGSISAGTSQAGPATGELISSNSVIESGGKKIAYVALTGFPKLIDSKAKLDDIFARFSIEKPKYLIIDLRNNRGGYVETAEYVVNLIAPSTLNGKVMYSEQFNSTLQTGKASILKHQPYLDEYGKPVIYKGRNATMADVDYTEAGNTYRFDKKGTLETVEAVYIIVSGRTASASELLISCLKPYINVKLVGESTYGKPVGFFAINIDQYAVYLSSFFLKNAQGWSEYFNGMEVDIPVSLANDAPFGDVNEPGLKTAIAAIVNNGKPSTKKTSVPSKPIILQSARTLSAKANIQWGAFENRLRLKP</sequence>
<dbReference type="GO" id="GO:0007165">
    <property type="term" value="P:signal transduction"/>
    <property type="evidence" value="ECO:0007669"/>
    <property type="project" value="TreeGrafter"/>
</dbReference>
<keyword evidence="2" id="KW-0645">Protease</keyword>
<dbReference type="InterPro" id="IPR005151">
    <property type="entry name" value="Tail-specific_protease"/>
</dbReference>